<dbReference type="Pfam" id="PF00931">
    <property type="entry name" value="NB-ARC"/>
    <property type="match status" value="1"/>
</dbReference>
<dbReference type="PRINTS" id="PR00364">
    <property type="entry name" value="DISEASERSIST"/>
</dbReference>
<sequence length="791" mass="90443">MIAGAVVQHVAGKLSSMVWDRIGMLWNFKDDVEEMESKMGSLQLALSYADKRSQGTEDEWVQHWLKKYKSVAYAIEDALDELEANAMIWKNSTCTVKFYFSSFNPFVVRITMSNKMRNIRVKLDKIVEQKHKFNILPPSTSKGQDDTGKGRETYIRDRDEIDMVGREREKKDILTKVLQENEDPKCLVIPIVGLGGMGKTTIAKFVYTVKETNIFDVKAWVHVSMDFDLKKIISGIISQVEGTTPPSNTTLQHLISQLDRILHGKLYLIVLDDLWEEGRYNLEEMMNALLSGKKGSKIIVTTRIENVVSTLSTISSSYLYIFDSIKLDGMSNDECWSIMKPPNLENDLLDIGKEIAKLCNGVPIVAKQWIALGFIQGTNGQTLQKIGTEYVNEFLGMSFLNILTSTTLKRVREKLDLKGSAELDGGNSDFWSQIEELERTPCHDLTINCLENVNHLKEASEAKLTHISTLARLEFQWQRGDDDLVDDTNAMTDKTLLEKLMPPRSLQHISIDGYMCIDFPAWMVDITSYLPHLTTISLANLQGCSRLPPFGCLPNLRLFFMRYMPNVKSVGREFYGDYRRCQKLRVIALGSMDNLEEWWTTRSSNEDDGEFLIPNLHMLYAEDCPKLKFLPYPPRSLAWVVENSDHVLPENGFGNLSSTTSPFYLQFQFTPPSREVWRRAHQYLSVIDILNLSNIPCLETLPEASRGFPSLRKLEIECCEDLETLPEWLEDMSSLREILIKDCRKLSSLPESIVRLTELKKLRIIDCPDLSEKCRGEDKHKIAHIPEVKIE</sequence>
<keyword evidence="5" id="KW-0611">Plant defense</keyword>
<dbReference type="OrthoDB" id="674488at2759"/>
<dbReference type="InterPro" id="IPR058922">
    <property type="entry name" value="WHD_DRP"/>
</dbReference>
<dbReference type="Pfam" id="PF25019">
    <property type="entry name" value="LRR_R13L1-DRL21"/>
    <property type="match status" value="1"/>
</dbReference>
<dbReference type="InterPro" id="IPR027417">
    <property type="entry name" value="P-loop_NTPase"/>
</dbReference>
<dbReference type="Pfam" id="PF23559">
    <property type="entry name" value="WHD_DRP"/>
    <property type="match status" value="1"/>
</dbReference>
<evidence type="ECO:0000256" key="1">
    <source>
        <dbReference type="ARBA" id="ARBA00008894"/>
    </source>
</evidence>
<keyword evidence="2" id="KW-0433">Leucine-rich repeat</keyword>
<dbReference type="InterPro" id="IPR041118">
    <property type="entry name" value="Rx_N"/>
</dbReference>
<evidence type="ECO:0000313" key="12">
    <source>
        <dbReference type="Proteomes" id="UP000636709"/>
    </source>
</evidence>
<dbReference type="GO" id="GO:0006952">
    <property type="term" value="P:defense response"/>
    <property type="evidence" value="ECO:0007669"/>
    <property type="project" value="UniProtKB-KW"/>
</dbReference>
<keyword evidence="12" id="KW-1185">Reference proteome</keyword>
<dbReference type="GO" id="GO:0051707">
    <property type="term" value="P:response to other organism"/>
    <property type="evidence" value="ECO:0007669"/>
    <property type="project" value="UniProtKB-ARBA"/>
</dbReference>
<dbReference type="EMBL" id="JACEFO010002806">
    <property type="protein sequence ID" value="KAF8648716.1"/>
    <property type="molecule type" value="Genomic_DNA"/>
</dbReference>
<dbReference type="InterPro" id="IPR056789">
    <property type="entry name" value="LRR_R13L1-DRL21"/>
</dbReference>
<dbReference type="Gene3D" id="3.80.10.10">
    <property type="entry name" value="Ribonuclease Inhibitor"/>
    <property type="match status" value="2"/>
</dbReference>
<gene>
    <name evidence="11" type="ORF">HU200_064770</name>
</gene>
<dbReference type="InterPro" id="IPR032675">
    <property type="entry name" value="LRR_dom_sf"/>
</dbReference>
<dbReference type="GO" id="GO:0005524">
    <property type="term" value="F:ATP binding"/>
    <property type="evidence" value="ECO:0007669"/>
    <property type="project" value="UniProtKB-KW"/>
</dbReference>
<dbReference type="Proteomes" id="UP000636709">
    <property type="component" value="Unassembled WGS sequence"/>
</dbReference>
<evidence type="ECO:0000256" key="3">
    <source>
        <dbReference type="ARBA" id="ARBA00022737"/>
    </source>
</evidence>
<evidence type="ECO:0000313" key="11">
    <source>
        <dbReference type="EMBL" id="KAF8648716.1"/>
    </source>
</evidence>
<dbReference type="InterPro" id="IPR002182">
    <property type="entry name" value="NB-ARC"/>
</dbReference>
<dbReference type="AlphaFoldDB" id="A0A834ZZH5"/>
<accession>A0A834ZZH5</accession>
<dbReference type="PANTHER" id="PTHR36766:SF40">
    <property type="entry name" value="DISEASE RESISTANCE PROTEIN RGA3"/>
    <property type="match status" value="1"/>
</dbReference>
<dbReference type="PANTHER" id="PTHR36766">
    <property type="entry name" value="PLANT BROAD-SPECTRUM MILDEW RESISTANCE PROTEIN RPW8"/>
    <property type="match status" value="1"/>
</dbReference>
<evidence type="ECO:0000256" key="5">
    <source>
        <dbReference type="ARBA" id="ARBA00022821"/>
    </source>
</evidence>
<name>A0A834ZZH5_9POAL</name>
<organism evidence="11 12">
    <name type="scientific">Digitaria exilis</name>
    <dbReference type="NCBI Taxonomy" id="1010633"/>
    <lineage>
        <taxon>Eukaryota</taxon>
        <taxon>Viridiplantae</taxon>
        <taxon>Streptophyta</taxon>
        <taxon>Embryophyta</taxon>
        <taxon>Tracheophyta</taxon>
        <taxon>Spermatophyta</taxon>
        <taxon>Magnoliopsida</taxon>
        <taxon>Liliopsida</taxon>
        <taxon>Poales</taxon>
        <taxon>Poaceae</taxon>
        <taxon>PACMAD clade</taxon>
        <taxon>Panicoideae</taxon>
        <taxon>Panicodae</taxon>
        <taxon>Paniceae</taxon>
        <taxon>Anthephorinae</taxon>
        <taxon>Digitaria</taxon>
    </lineage>
</organism>
<reference evidence="11" key="1">
    <citation type="submission" date="2020-07" db="EMBL/GenBank/DDBJ databases">
        <title>Genome sequence and genetic diversity analysis of an under-domesticated orphan crop, white fonio (Digitaria exilis).</title>
        <authorList>
            <person name="Bennetzen J.L."/>
            <person name="Chen S."/>
            <person name="Ma X."/>
            <person name="Wang X."/>
            <person name="Yssel A.E.J."/>
            <person name="Chaluvadi S.R."/>
            <person name="Johnson M."/>
            <person name="Gangashetty P."/>
            <person name="Hamidou F."/>
            <person name="Sanogo M.D."/>
            <person name="Zwaenepoel A."/>
            <person name="Wallace J."/>
            <person name="Van De Peer Y."/>
            <person name="Van Deynze A."/>
        </authorList>
    </citation>
    <scope>NUCLEOTIDE SEQUENCE</scope>
    <source>
        <tissue evidence="11">Leaves</tissue>
    </source>
</reference>
<protein>
    <recommendedName>
        <fullName evidence="13">Disease resistance protein RGA3</fullName>
    </recommendedName>
</protein>
<feature type="domain" description="Disease resistance N-terminal" evidence="8">
    <location>
        <begin position="6"/>
        <end position="97"/>
    </location>
</feature>
<evidence type="ECO:0000259" key="9">
    <source>
        <dbReference type="Pfam" id="PF23559"/>
    </source>
</evidence>
<dbReference type="Gene3D" id="1.20.5.4130">
    <property type="match status" value="1"/>
</dbReference>
<dbReference type="SUPFAM" id="SSF52540">
    <property type="entry name" value="P-loop containing nucleoside triphosphate hydrolases"/>
    <property type="match status" value="1"/>
</dbReference>
<evidence type="ECO:0000256" key="4">
    <source>
        <dbReference type="ARBA" id="ARBA00022741"/>
    </source>
</evidence>
<dbReference type="GO" id="GO:0043531">
    <property type="term" value="F:ADP binding"/>
    <property type="evidence" value="ECO:0007669"/>
    <property type="project" value="InterPro"/>
</dbReference>
<feature type="domain" description="Disease resistance protein winged helix" evidence="9">
    <location>
        <begin position="367"/>
        <end position="401"/>
    </location>
</feature>
<comment type="similarity">
    <text evidence="1">Belongs to the disease resistance NB-LRR family.</text>
</comment>
<evidence type="ECO:0000256" key="6">
    <source>
        <dbReference type="ARBA" id="ARBA00022840"/>
    </source>
</evidence>
<evidence type="ECO:0000259" key="10">
    <source>
        <dbReference type="Pfam" id="PF25019"/>
    </source>
</evidence>
<evidence type="ECO:0008006" key="13">
    <source>
        <dbReference type="Google" id="ProtNLM"/>
    </source>
</evidence>
<evidence type="ECO:0000259" key="8">
    <source>
        <dbReference type="Pfam" id="PF18052"/>
    </source>
</evidence>
<dbReference type="Gene3D" id="3.40.50.300">
    <property type="entry name" value="P-loop containing nucleotide triphosphate hydrolases"/>
    <property type="match status" value="1"/>
</dbReference>
<keyword evidence="3" id="KW-0677">Repeat</keyword>
<dbReference type="Pfam" id="PF18052">
    <property type="entry name" value="Rx_N"/>
    <property type="match status" value="1"/>
</dbReference>
<comment type="caution">
    <text evidence="11">The sequence shown here is derived from an EMBL/GenBank/DDBJ whole genome shotgun (WGS) entry which is preliminary data.</text>
</comment>
<evidence type="ECO:0000259" key="7">
    <source>
        <dbReference type="Pfam" id="PF00931"/>
    </source>
</evidence>
<dbReference type="SUPFAM" id="SSF52058">
    <property type="entry name" value="L domain-like"/>
    <property type="match status" value="1"/>
</dbReference>
<feature type="domain" description="R13L1/DRL21-like LRR repeat region" evidence="10">
    <location>
        <begin position="436"/>
        <end position="559"/>
    </location>
</feature>
<proteinExistence type="inferred from homology"/>
<keyword evidence="6" id="KW-0067">ATP-binding</keyword>
<evidence type="ECO:0000256" key="2">
    <source>
        <dbReference type="ARBA" id="ARBA00022614"/>
    </source>
</evidence>
<keyword evidence="4" id="KW-0547">Nucleotide-binding</keyword>
<feature type="domain" description="NB-ARC" evidence="7">
    <location>
        <begin position="170"/>
        <end position="340"/>
    </location>
</feature>